<dbReference type="AlphaFoldDB" id="A0A371H1W6"/>
<evidence type="ECO:0000313" key="4">
    <source>
        <dbReference type="Proteomes" id="UP000257109"/>
    </source>
</evidence>
<accession>A0A371H1W6</accession>
<dbReference type="PANTHER" id="PTHR32009">
    <property type="entry name" value="TMV RESISTANCE PROTEIN N-LIKE"/>
    <property type="match status" value="1"/>
</dbReference>
<dbReference type="Pfam" id="PF01582">
    <property type="entry name" value="TIR"/>
    <property type="match status" value="1"/>
</dbReference>
<dbReference type="Proteomes" id="UP000257109">
    <property type="component" value="Unassembled WGS sequence"/>
</dbReference>
<dbReference type="Gene3D" id="3.40.50.10140">
    <property type="entry name" value="Toll/interleukin-1 receptor homology (TIR) domain"/>
    <property type="match status" value="1"/>
</dbReference>
<dbReference type="SUPFAM" id="SSF52200">
    <property type="entry name" value="Toll/Interleukin receptor TIR domain"/>
    <property type="match status" value="1"/>
</dbReference>
<reference evidence="3" key="1">
    <citation type="submission" date="2018-05" db="EMBL/GenBank/DDBJ databases">
        <title>Draft genome of Mucuna pruriens seed.</title>
        <authorList>
            <person name="Nnadi N.E."/>
            <person name="Vos R."/>
            <person name="Hasami M.H."/>
            <person name="Devisetty U.K."/>
            <person name="Aguiy J.C."/>
        </authorList>
    </citation>
    <scope>NUCLEOTIDE SEQUENCE [LARGE SCALE GENOMIC DNA]</scope>
    <source>
        <strain evidence="3">JCA_2017</strain>
    </source>
</reference>
<keyword evidence="1" id="KW-0520">NAD</keyword>
<name>A0A371H1W6_MUCPR</name>
<dbReference type="InterPro" id="IPR000157">
    <property type="entry name" value="TIR_dom"/>
</dbReference>
<organism evidence="3 4">
    <name type="scientific">Mucuna pruriens</name>
    <name type="common">Velvet bean</name>
    <name type="synonym">Dolichos pruriens</name>
    <dbReference type="NCBI Taxonomy" id="157652"/>
    <lineage>
        <taxon>Eukaryota</taxon>
        <taxon>Viridiplantae</taxon>
        <taxon>Streptophyta</taxon>
        <taxon>Embryophyta</taxon>
        <taxon>Tracheophyta</taxon>
        <taxon>Spermatophyta</taxon>
        <taxon>Magnoliopsida</taxon>
        <taxon>eudicotyledons</taxon>
        <taxon>Gunneridae</taxon>
        <taxon>Pentapetalae</taxon>
        <taxon>rosids</taxon>
        <taxon>fabids</taxon>
        <taxon>Fabales</taxon>
        <taxon>Fabaceae</taxon>
        <taxon>Papilionoideae</taxon>
        <taxon>50 kb inversion clade</taxon>
        <taxon>NPAAA clade</taxon>
        <taxon>indigoferoid/millettioid clade</taxon>
        <taxon>Phaseoleae</taxon>
        <taxon>Mucuna</taxon>
    </lineage>
</organism>
<gene>
    <name evidence="3" type="primary">RPP1</name>
    <name evidence="3" type="ORF">CR513_20666</name>
</gene>
<proteinExistence type="predicted"/>
<sequence>MSCGQSLRGCVLVGSTGRVSIHRYNHVKHCTCLGQRCPASDIPKYSSGSAIKRSYYCLEAKEPKALANRSLVDKENLTRAGTADAISSSPSSFPPHLGQEHGMFLPFDLLSIIDVDFNSFHGESMPSSKSKTQWRYDELLNFRGGDIRSIFVSHLHSTLSNTGTHTFIDVGLQKGQKLGPELLPAIEGSR</sequence>
<dbReference type="PANTHER" id="PTHR32009:SF152">
    <property type="entry name" value="NEUTRAL_ALKALINE INVERTASE"/>
    <property type="match status" value="1"/>
</dbReference>
<evidence type="ECO:0000313" key="3">
    <source>
        <dbReference type="EMBL" id="RDX96643.1"/>
    </source>
</evidence>
<evidence type="ECO:0000256" key="1">
    <source>
        <dbReference type="ARBA" id="ARBA00023027"/>
    </source>
</evidence>
<feature type="domain" description="TIR" evidence="2">
    <location>
        <begin position="134"/>
        <end position="190"/>
    </location>
</feature>
<dbReference type="EMBL" id="QJKJ01003840">
    <property type="protein sequence ID" value="RDX96643.1"/>
    <property type="molecule type" value="Genomic_DNA"/>
</dbReference>
<dbReference type="GO" id="GO:0007165">
    <property type="term" value="P:signal transduction"/>
    <property type="evidence" value="ECO:0007669"/>
    <property type="project" value="InterPro"/>
</dbReference>
<protein>
    <submittedName>
        <fullName evidence="3">Disease resistance protein RPP1</fullName>
    </submittedName>
</protein>
<dbReference type="InterPro" id="IPR035897">
    <property type="entry name" value="Toll_tir_struct_dom_sf"/>
</dbReference>
<dbReference type="PROSITE" id="PS50104">
    <property type="entry name" value="TIR"/>
    <property type="match status" value="1"/>
</dbReference>
<keyword evidence="4" id="KW-1185">Reference proteome</keyword>
<evidence type="ECO:0000259" key="2">
    <source>
        <dbReference type="PROSITE" id="PS50104"/>
    </source>
</evidence>
<feature type="non-terminal residue" evidence="3">
    <location>
        <position position="1"/>
    </location>
</feature>
<comment type="caution">
    <text evidence="3">The sequence shown here is derived from an EMBL/GenBank/DDBJ whole genome shotgun (WGS) entry which is preliminary data.</text>
</comment>